<protein>
    <submittedName>
        <fullName evidence="1">Uncharacterized protein</fullName>
    </submittedName>
</protein>
<dbReference type="EMBL" id="SKFG01000012">
    <property type="protein sequence ID" value="TCZ76548.1"/>
    <property type="molecule type" value="Genomic_DNA"/>
</dbReference>
<sequence length="81" mass="9170">MGNYDKKVYHTRHEKHTVYHHPIGVCTLSCLFGCSKSDLQLRTVLLVGPVAEASIKSGRIFKGFEVDPHYCSLAQNRTEIH</sequence>
<evidence type="ECO:0000313" key="1">
    <source>
        <dbReference type="EMBL" id="TCZ76548.1"/>
    </source>
</evidence>
<reference evidence="1 2" key="1">
    <citation type="submission" date="2019-03" db="EMBL/GenBank/DDBJ databases">
        <authorList>
            <person name="Kim M.K.M."/>
        </authorList>
    </citation>
    <scope>NUCLEOTIDE SEQUENCE [LARGE SCALE GENOMIC DNA]</scope>
    <source>
        <strain evidence="1 2">18JY21-1</strain>
    </source>
</reference>
<evidence type="ECO:0000313" key="2">
    <source>
        <dbReference type="Proteomes" id="UP000295418"/>
    </source>
</evidence>
<gene>
    <name evidence="1" type="ORF">E0485_13175</name>
</gene>
<proteinExistence type="predicted"/>
<keyword evidence="2" id="KW-1185">Reference proteome</keyword>
<accession>A0A4R4EEQ3</accession>
<comment type="caution">
    <text evidence="1">The sequence shown here is derived from an EMBL/GenBank/DDBJ whole genome shotgun (WGS) entry which is preliminary data.</text>
</comment>
<dbReference type="AlphaFoldDB" id="A0A4R4EEQ3"/>
<name>A0A4R4EEQ3_9BACL</name>
<dbReference type="Proteomes" id="UP000295418">
    <property type="component" value="Unassembled WGS sequence"/>
</dbReference>
<organism evidence="1 2">
    <name type="scientific">Paenibacillus albiflavus</name>
    <dbReference type="NCBI Taxonomy" id="2545760"/>
    <lineage>
        <taxon>Bacteria</taxon>
        <taxon>Bacillati</taxon>
        <taxon>Bacillota</taxon>
        <taxon>Bacilli</taxon>
        <taxon>Bacillales</taxon>
        <taxon>Paenibacillaceae</taxon>
        <taxon>Paenibacillus</taxon>
    </lineage>
</organism>